<evidence type="ECO:0000313" key="3">
    <source>
        <dbReference type="Proteomes" id="UP000195880"/>
    </source>
</evidence>
<accession>A0A1Z1W573</accession>
<dbReference type="Proteomes" id="UP000195880">
    <property type="component" value="Chromosome"/>
</dbReference>
<dbReference type="RefSeq" id="WP_087882969.1">
    <property type="nucleotide sequence ID" value="NZ_CP021748.1"/>
</dbReference>
<dbReference type="KEGG" id="salf:SMD44_00973"/>
<feature type="region of interest" description="Disordered" evidence="1">
    <location>
        <begin position="1"/>
        <end position="22"/>
    </location>
</feature>
<evidence type="ECO:0000256" key="1">
    <source>
        <dbReference type="SAM" id="MobiDB-lite"/>
    </source>
</evidence>
<keyword evidence="3" id="KW-1185">Reference proteome</keyword>
<sequence length="109" mass="12381">MATRQFTREQLATLGIPPDQPDDVEYSDVLLADEHVTNLKYSQQRRVIFEAPDDGKTYAVTYEAPIDVGDFEVGHGPDDYGWWGDTVEAVEVEERPVTVTRWVPVDEPQ</sequence>
<reference evidence="2 3" key="1">
    <citation type="submission" date="2017-05" db="EMBL/GenBank/DDBJ databases">
        <title>Streptomyces alboflavus Genome sequencing and assembly.</title>
        <authorList>
            <person name="Wang Y."/>
            <person name="Du B."/>
            <person name="Ding Y."/>
            <person name="Liu H."/>
            <person name="Hou Q."/>
            <person name="Liu K."/>
            <person name="Wang C."/>
            <person name="Yao L."/>
        </authorList>
    </citation>
    <scope>NUCLEOTIDE SEQUENCE [LARGE SCALE GENOMIC DNA]</scope>
    <source>
        <strain evidence="2 3">MDJK44</strain>
    </source>
</reference>
<name>A0A1Z1W573_9ACTN</name>
<dbReference type="OrthoDB" id="4272602at2"/>
<dbReference type="EMBL" id="CP021748">
    <property type="protein sequence ID" value="ARX81575.1"/>
    <property type="molecule type" value="Genomic_DNA"/>
</dbReference>
<feature type="compositionally biased region" description="Polar residues" evidence="1">
    <location>
        <begin position="1"/>
        <end position="10"/>
    </location>
</feature>
<proteinExistence type="predicted"/>
<gene>
    <name evidence="2" type="ORF">SMD44_00973</name>
</gene>
<organism evidence="2 3">
    <name type="scientific">Streptomyces alboflavus</name>
    <dbReference type="NCBI Taxonomy" id="67267"/>
    <lineage>
        <taxon>Bacteria</taxon>
        <taxon>Bacillati</taxon>
        <taxon>Actinomycetota</taxon>
        <taxon>Actinomycetes</taxon>
        <taxon>Kitasatosporales</taxon>
        <taxon>Streptomycetaceae</taxon>
        <taxon>Streptomyces</taxon>
    </lineage>
</organism>
<evidence type="ECO:0000313" key="2">
    <source>
        <dbReference type="EMBL" id="ARX81575.1"/>
    </source>
</evidence>
<dbReference type="AlphaFoldDB" id="A0A1Z1W573"/>
<protein>
    <submittedName>
        <fullName evidence="2">Uncharacterized protein</fullName>
    </submittedName>
</protein>